<accession>A0A401QDQ1</accession>
<dbReference type="InterPro" id="IPR045867">
    <property type="entry name" value="DNA-dir_RpoC_beta_prime"/>
</dbReference>
<dbReference type="OrthoDB" id="270392at2759"/>
<dbReference type="Pfam" id="PF04997">
    <property type="entry name" value="RNA_pol_Rpb1_1"/>
    <property type="match status" value="1"/>
</dbReference>
<feature type="non-terminal residue" evidence="7">
    <location>
        <position position="47"/>
    </location>
</feature>
<keyword evidence="5" id="KW-0804">Transcription</keyword>
<name>A0A401QDQ1_SCYTO</name>
<keyword evidence="3" id="KW-0808">Transferase</keyword>
<keyword evidence="8" id="KW-1185">Reference proteome</keyword>
<feature type="domain" description="RNA polymerase Rpb1" evidence="6">
    <location>
        <begin position="1"/>
        <end position="47"/>
    </location>
</feature>
<gene>
    <name evidence="7" type="ORF">scyTo_0024343</name>
</gene>
<dbReference type="EC" id="2.7.7.6" evidence="1"/>
<organism evidence="7 8">
    <name type="scientific">Scyliorhinus torazame</name>
    <name type="common">Cloudy catshark</name>
    <name type="synonym">Catulus torazame</name>
    <dbReference type="NCBI Taxonomy" id="75743"/>
    <lineage>
        <taxon>Eukaryota</taxon>
        <taxon>Metazoa</taxon>
        <taxon>Chordata</taxon>
        <taxon>Craniata</taxon>
        <taxon>Vertebrata</taxon>
        <taxon>Chondrichthyes</taxon>
        <taxon>Elasmobranchii</taxon>
        <taxon>Galeomorphii</taxon>
        <taxon>Galeoidea</taxon>
        <taxon>Carcharhiniformes</taxon>
        <taxon>Scyliorhinidae</taxon>
        <taxon>Scyliorhinus</taxon>
    </lineage>
</organism>
<comment type="caution">
    <text evidence="7">The sequence shown here is derived from an EMBL/GenBank/DDBJ whole genome shotgun (WGS) entry which is preliminary data.</text>
</comment>
<dbReference type="GO" id="GO:0003677">
    <property type="term" value="F:DNA binding"/>
    <property type="evidence" value="ECO:0007669"/>
    <property type="project" value="InterPro"/>
</dbReference>
<dbReference type="EMBL" id="BFAA01043824">
    <property type="protein sequence ID" value="GCB83501.1"/>
    <property type="molecule type" value="Genomic_DNA"/>
</dbReference>
<reference evidence="7 8" key="1">
    <citation type="journal article" date="2018" name="Nat. Ecol. Evol.">
        <title>Shark genomes provide insights into elasmobranch evolution and the origin of vertebrates.</title>
        <authorList>
            <person name="Hara Y"/>
            <person name="Yamaguchi K"/>
            <person name="Onimaru K"/>
            <person name="Kadota M"/>
            <person name="Koyanagi M"/>
            <person name="Keeley SD"/>
            <person name="Tatsumi K"/>
            <person name="Tanaka K"/>
            <person name="Motone F"/>
            <person name="Kageyama Y"/>
            <person name="Nozu R"/>
            <person name="Adachi N"/>
            <person name="Nishimura O"/>
            <person name="Nakagawa R"/>
            <person name="Tanegashima C"/>
            <person name="Kiyatake I"/>
            <person name="Matsumoto R"/>
            <person name="Murakumo K"/>
            <person name="Nishida K"/>
            <person name="Terakita A"/>
            <person name="Kuratani S"/>
            <person name="Sato K"/>
            <person name="Hyodo S Kuraku.S."/>
        </authorList>
    </citation>
    <scope>NUCLEOTIDE SEQUENCE [LARGE SCALE GENOMIC DNA]</scope>
</reference>
<keyword evidence="4" id="KW-0548">Nucleotidyltransferase</keyword>
<evidence type="ECO:0000256" key="1">
    <source>
        <dbReference type="ARBA" id="ARBA00012418"/>
    </source>
</evidence>
<evidence type="ECO:0000256" key="4">
    <source>
        <dbReference type="ARBA" id="ARBA00022695"/>
    </source>
</evidence>
<protein>
    <recommendedName>
        <fullName evidence="1">DNA-directed RNA polymerase</fullName>
        <ecNumber evidence="1">2.7.7.6</ecNumber>
    </recommendedName>
</protein>
<dbReference type="Gene3D" id="4.10.860.120">
    <property type="entry name" value="RNA polymerase II, clamp domain"/>
    <property type="match status" value="1"/>
</dbReference>
<evidence type="ECO:0000256" key="5">
    <source>
        <dbReference type="ARBA" id="ARBA00023163"/>
    </source>
</evidence>
<dbReference type="AlphaFoldDB" id="A0A401QDQ1"/>
<dbReference type="GO" id="GO:0003899">
    <property type="term" value="F:DNA-directed RNA polymerase activity"/>
    <property type="evidence" value="ECO:0007669"/>
    <property type="project" value="UniProtKB-EC"/>
</dbReference>
<dbReference type="GO" id="GO:0005666">
    <property type="term" value="C:RNA polymerase III complex"/>
    <property type="evidence" value="ECO:0007669"/>
    <property type="project" value="TreeGrafter"/>
</dbReference>
<dbReference type="InterPro" id="IPR044893">
    <property type="entry name" value="RNA_pol_Rpb1_clamp_domain"/>
</dbReference>
<dbReference type="SUPFAM" id="SSF64484">
    <property type="entry name" value="beta and beta-prime subunits of DNA dependent RNA-polymerase"/>
    <property type="match status" value="1"/>
</dbReference>
<dbReference type="InterPro" id="IPR007080">
    <property type="entry name" value="RNA_pol_Rpb1_1"/>
</dbReference>
<dbReference type="PANTHER" id="PTHR19376">
    <property type="entry name" value="DNA-DIRECTED RNA POLYMERASE"/>
    <property type="match status" value="1"/>
</dbReference>
<evidence type="ECO:0000256" key="3">
    <source>
        <dbReference type="ARBA" id="ARBA00022679"/>
    </source>
</evidence>
<dbReference type="STRING" id="75743.A0A401QDQ1"/>
<evidence type="ECO:0000259" key="6">
    <source>
        <dbReference type="Pfam" id="PF04997"/>
    </source>
</evidence>
<sequence length="47" mass="5221">MGTSEKDRPCETCGKNLADCIGHYGYIDLELPCFHVGYFKAIIGILQ</sequence>
<dbReference type="Proteomes" id="UP000288216">
    <property type="component" value="Unassembled WGS sequence"/>
</dbReference>
<keyword evidence="2" id="KW-0240">DNA-directed RNA polymerase</keyword>
<evidence type="ECO:0000313" key="8">
    <source>
        <dbReference type="Proteomes" id="UP000288216"/>
    </source>
</evidence>
<proteinExistence type="predicted"/>
<evidence type="ECO:0000313" key="7">
    <source>
        <dbReference type="EMBL" id="GCB83501.1"/>
    </source>
</evidence>
<dbReference type="PANTHER" id="PTHR19376:SF32">
    <property type="entry name" value="DNA-DIRECTED RNA POLYMERASE III SUBUNIT RPC1"/>
    <property type="match status" value="1"/>
</dbReference>
<dbReference type="GO" id="GO:0006351">
    <property type="term" value="P:DNA-templated transcription"/>
    <property type="evidence" value="ECO:0007669"/>
    <property type="project" value="InterPro"/>
</dbReference>
<evidence type="ECO:0000256" key="2">
    <source>
        <dbReference type="ARBA" id="ARBA00022478"/>
    </source>
</evidence>